<dbReference type="Proteomes" id="UP000030104">
    <property type="component" value="Unassembled WGS sequence"/>
</dbReference>
<protein>
    <submittedName>
        <fullName evidence="1">Uncharacterized protein</fullName>
    </submittedName>
</protein>
<proteinExistence type="predicted"/>
<name>A0A0A2KTN4_PENIT</name>
<dbReference type="EMBL" id="JQGA01001052">
    <property type="protein sequence ID" value="KGO70308.1"/>
    <property type="molecule type" value="Genomic_DNA"/>
</dbReference>
<evidence type="ECO:0000313" key="1">
    <source>
        <dbReference type="EMBL" id="KGO70308.1"/>
    </source>
</evidence>
<keyword evidence="2" id="KW-1185">Reference proteome</keyword>
<evidence type="ECO:0000313" key="2">
    <source>
        <dbReference type="Proteomes" id="UP000030104"/>
    </source>
</evidence>
<reference evidence="1 2" key="1">
    <citation type="journal article" date="2015" name="Mol. Plant Microbe Interact.">
        <title>Genome, transcriptome, and functional analyses of Penicillium expansum provide new insights into secondary metabolism and pathogenicity.</title>
        <authorList>
            <person name="Ballester A.R."/>
            <person name="Marcet-Houben M."/>
            <person name="Levin E."/>
            <person name="Sela N."/>
            <person name="Selma-Lazaro C."/>
            <person name="Carmona L."/>
            <person name="Wisniewski M."/>
            <person name="Droby S."/>
            <person name="Gonzalez-Candelas L."/>
            <person name="Gabaldon T."/>
        </authorList>
    </citation>
    <scope>NUCLEOTIDE SEQUENCE [LARGE SCALE GENOMIC DNA]</scope>
    <source>
        <strain evidence="1 2">PHI-1</strain>
    </source>
</reference>
<organism evidence="1 2">
    <name type="scientific">Penicillium italicum</name>
    <name type="common">Blue mold</name>
    <dbReference type="NCBI Taxonomy" id="40296"/>
    <lineage>
        <taxon>Eukaryota</taxon>
        <taxon>Fungi</taxon>
        <taxon>Dikarya</taxon>
        <taxon>Ascomycota</taxon>
        <taxon>Pezizomycotina</taxon>
        <taxon>Eurotiomycetes</taxon>
        <taxon>Eurotiomycetidae</taxon>
        <taxon>Eurotiales</taxon>
        <taxon>Aspergillaceae</taxon>
        <taxon>Penicillium</taxon>
    </lineage>
</organism>
<comment type="caution">
    <text evidence="1">The sequence shown here is derived from an EMBL/GenBank/DDBJ whole genome shotgun (WGS) entry which is preliminary data.</text>
</comment>
<sequence length="80" mass="8999">MSPHALDFSCGTLKLLASCRWVGFTHNAFHFQPAQSHLSWNSGPSFLSTSFYHLLGSSDTPKGRLRVHRRWPGPSVCETR</sequence>
<accession>A0A0A2KTN4</accession>
<dbReference type="AlphaFoldDB" id="A0A0A2KTN4"/>
<dbReference type="HOGENOM" id="CLU_2590510_0_0_1"/>
<gene>
    <name evidence="1" type="ORF">PITC_096750</name>
</gene>